<protein>
    <submittedName>
        <fullName evidence="2">Uncharacterized protein</fullName>
    </submittedName>
</protein>
<evidence type="ECO:0000313" key="3">
    <source>
        <dbReference type="Proteomes" id="UP000246085"/>
    </source>
</evidence>
<accession>A0A2U3QC19</accession>
<evidence type="ECO:0000256" key="1">
    <source>
        <dbReference type="SAM" id="MobiDB-lite"/>
    </source>
</evidence>
<organism evidence="2 3">
    <name type="scientific">Bradyrhizobium vignae</name>
    <dbReference type="NCBI Taxonomy" id="1549949"/>
    <lineage>
        <taxon>Bacteria</taxon>
        <taxon>Pseudomonadati</taxon>
        <taxon>Pseudomonadota</taxon>
        <taxon>Alphaproteobacteria</taxon>
        <taxon>Hyphomicrobiales</taxon>
        <taxon>Nitrobacteraceae</taxon>
        <taxon>Bradyrhizobium</taxon>
    </lineage>
</organism>
<dbReference type="EMBL" id="LS398110">
    <property type="protein sequence ID" value="SPP98879.1"/>
    <property type="molecule type" value="Genomic_DNA"/>
</dbReference>
<gene>
    <name evidence="2" type="ORF">BRAD3257_8292</name>
</gene>
<reference evidence="2 3" key="1">
    <citation type="submission" date="2018-03" db="EMBL/GenBank/DDBJ databases">
        <authorList>
            <person name="Gully D."/>
        </authorList>
    </citation>
    <scope>NUCLEOTIDE SEQUENCE [LARGE SCALE GENOMIC DNA]</scope>
    <source>
        <strain evidence="2">ORS3257</strain>
    </source>
</reference>
<name>A0A2U3QC19_9BRAD</name>
<sequence length="55" mass="5847">MRSNASLRLKGRGSSVDQNPPATFDNNTYQEPLSNRARSSVSGHGAVGDLDEAQS</sequence>
<evidence type="ECO:0000313" key="2">
    <source>
        <dbReference type="EMBL" id="SPP98879.1"/>
    </source>
</evidence>
<dbReference type="Proteomes" id="UP000246085">
    <property type="component" value="Chromosome BRAD3257"/>
</dbReference>
<dbReference type="AlphaFoldDB" id="A0A2U3QC19"/>
<feature type="compositionally biased region" description="Polar residues" evidence="1">
    <location>
        <begin position="15"/>
        <end position="42"/>
    </location>
</feature>
<proteinExistence type="predicted"/>
<feature type="region of interest" description="Disordered" evidence="1">
    <location>
        <begin position="1"/>
        <end position="55"/>
    </location>
</feature>
<dbReference type="KEGG" id="bvz:BRAD3257_8292"/>